<dbReference type="InterPro" id="IPR030678">
    <property type="entry name" value="Peptide/Ni-bd"/>
</dbReference>
<dbReference type="PANTHER" id="PTHR30290:SF9">
    <property type="entry name" value="OLIGOPEPTIDE-BINDING PROTEIN APPA"/>
    <property type="match status" value="1"/>
</dbReference>
<gene>
    <name evidence="5" type="ORF">AVDCRST_MAG40-197</name>
</gene>
<keyword evidence="2" id="KW-0813">Transport</keyword>
<feature type="domain" description="Solute-binding protein family 5" evidence="4">
    <location>
        <begin position="89"/>
        <end position="452"/>
    </location>
</feature>
<dbReference type="EMBL" id="CADCTX010000056">
    <property type="protein sequence ID" value="CAA9298480.1"/>
    <property type="molecule type" value="Genomic_DNA"/>
</dbReference>
<dbReference type="Pfam" id="PF00496">
    <property type="entry name" value="SBP_bac_5"/>
    <property type="match status" value="1"/>
</dbReference>
<evidence type="ECO:0000259" key="4">
    <source>
        <dbReference type="Pfam" id="PF00496"/>
    </source>
</evidence>
<sequence>MTNRTRRTLHAAALPLALLACSRGDDAPSAERAAGANAPGGTIVVATAEPDALFPPVMMSLPSKAVTDLVFDRLAEIGSDLGTVGDAGFRPRLADRWSWSSDSLSIAFHLDPRARWHDGRPVRAEDVRFTFAAYTSPDVGSPHAENVRDVDSVTVRDSSTAVFWFKRRLPEQFFQAVYHMSILPAHRFGDLKAAEYASSEAARAPVGTGRFRFVKWTPGSAIEVAADTANFRGRPKLDRVVWSVVSDAGTAPTRLLTGAADFFERLTPGDVARVPQHPDVRLAPYPGADYGFMWFNLLDGASRRPHPVLGDREVRRALTQALDRQAMVRNVFDSLAYPALGPFTRAQSSADTALAQIAFDPAAAARALDSLGWRDSDADGVRDRGGRPLRFTILAPVQSAPRIKYATLIQEQLRKVGVAASVEQLDFNAFLERLRRGDFDAAIGLWHTDPSAGTIRQMWGSDAVREKKGSNYGSYTSAAFDAAVDSATATFDAAAARAHFRRAYATIVADAPAVWLYEPRPTAGVHRRVRVVGMRADAWWAELPDWSVPAAERIERDRLGLRTAAR</sequence>
<evidence type="ECO:0000256" key="1">
    <source>
        <dbReference type="ARBA" id="ARBA00005695"/>
    </source>
</evidence>
<keyword evidence="3" id="KW-0732">Signal</keyword>
<organism evidence="5">
    <name type="scientific">uncultured Gemmatimonadaceae bacterium</name>
    <dbReference type="NCBI Taxonomy" id="246130"/>
    <lineage>
        <taxon>Bacteria</taxon>
        <taxon>Pseudomonadati</taxon>
        <taxon>Gemmatimonadota</taxon>
        <taxon>Gemmatimonadia</taxon>
        <taxon>Gemmatimonadales</taxon>
        <taxon>Gemmatimonadaceae</taxon>
        <taxon>environmental samples</taxon>
    </lineage>
</organism>
<dbReference type="PIRSF" id="PIRSF002741">
    <property type="entry name" value="MppA"/>
    <property type="match status" value="1"/>
</dbReference>
<dbReference type="InterPro" id="IPR039424">
    <property type="entry name" value="SBP_5"/>
</dbReference>
<evidence type="ECO:0000256" key="3">
    <source>
        <dbReference type="ARBA" id="ARBA00022729"/>
    </source>
</evidence>
<dbReference type="Gene3D" id="3.10.105.10">
    <property type="entry name" value="Dipeptide-binding Protein, Domain 3"/>
    <property type="match status" value="1"/>
</dbReference>
<protein>
    <submittedName>
        <fullName evidence="5">ABC transporter, substrate-binding protein (Cluster 5, nickel/peptides/opines)</fullName>
    </submittedName>
</protein>
<dbReference type="Gene3D" id="3.90.76.10">
    <property type="entry name" value="Dipeptide-binding Protein, Domain 1"/>
    <property type="match status" value="1"/>
</dbReference>
<dbReference type="GO" id="GO:0015833">
    <property type="term" value="P:peptide transport"/>
    <property type="evidence" value="ECO:0007669"/>
    <property type="project" value="TreeGrafter"/>
</dbReference>
<dbReference type="GO" id="GO:0043190">
    <property type="term" value="C:ATP-binding cassette (ABC) transporter complex"/>
    <property type="evidence" value="ECO:0007669"/>
    <property type="project" value="InterPro"/>
</dbReference>
<dbReference type="InterPro" id="IPR000914">
    <property type="entry name" value="SBP_5_dom"/>
</dbReference>
<name>A0A6J4K7U0_9BACT</name>
<evidence type="ECO:0000256" key="2">
    <source>
        <dbReference type="ARBA" id="ARBA00022448"/>
    </source>
</evidence>
<accession>A0A6J4K7U0</accession>
<dbReference type="SUPFAM" id="SSF53850">
    <property type="entry name" value="Periplasmic binding protein-like II"/>
    <property type="match status" value="1"/>
</dbReference>
<evidence type="ECO:0000313" key="5">
    <source>
        <dbReference type="EMBL" id="CAA9298480.1"/>
    </source>
</evidence>
<dbReference type="Gene3D" id="3.40.190.10">
    <property type="entry name" value="Periplasmic binding protein-like II"/>
    <property type="match status" value="1"/>
</dbReference>
<dbReference type="AlphaFoldDB" id="A0A6J4K7U0"/>
<dbReference type="PANTHER" id="PTHR30290">
    <property type="entry name" value="PERIPLASMIC BINDING COMPONENT OF ABC TRANSPORTER"/>
    <property type="match status" value="1"/>
</dbReference>
<dbReference type="CDD" id="cd08513">
    <property type="entry name" value="PBP2_thermophilic_Hb8_like"/>
    <property type="match status" value="1"/>
</dbReference>
<dbReference type="PROSITE" id="PS51257">
    <property type="entry name" value="PROKAR_LIPOPROTEIN"/>
    <property type="match status" value="1"/>
</dbReference>
<dbReference type="GO" id="GO:1904680">
    <property type="term" value="F:peptide transmembrane transporter activity"/>
    <property type="evidence" value="ECO:0007669"/>
    <property type="project" value="TreeGrafter"/>
</dbReference>
<dbReference type="GO" id="GO:0030288">
    <property type="term" value="C:outer membrane-bounded periplasmic space"/>
    <property type="evidence" value="ECO:0007669"/>
    <property type="project" value="UniProtKB-ARBA"/>
</dbReference>
<reference evidence="5" key="1">
    <citation type="submission" date="2020-02" db="EMBL/GenBank/DDBJ databases">
        <authorList>
            <person name="Meier V. D."/>
        </authorList>
    </citation>
    <scope>NUCLEOTIDE SEQUENCE</scope>
    <source>
        <strain evidence="5">AVDCRST_MAG40</strain>
    </source>
</reference>
<proteinExistence type="inferred from homology"/>
<comment type="similarity">
    <text evidence="1">Belongs to the bacterial solute-binding protein 5 family.</text>
</comment>